<evidence type="ECO:0000256" key="5">
    <source>
        <dbReference type="ARBA" id="ARBA00022857"/>
    </source>
</evidence>
<dbReference type="GO" id="GO:0005506">
    <property type="term" value="F:iron ion binding"/>
    <property type="evidence" value="ECO:0007669"/>
    <property type="project" value="InterPro"/>
</dbReference>
<dbReference type="GO" id="GO:0016705">
    <property type="term" value="F:oxidoreductase activity, acting on paired donors, with incorporation or reduction of molecular oxygen"/>
    <property type="evidence" value="ECO:0007669"/>
    <property type="project" value="InterPro"/>
</dbReference>
<dbReference type="KEGG" id="qsa:O6P43_014700"/>
<keyword evidence="10" id="KW-1185">Reference proteome</keyword>
<dbReference type="Proteomes" id="UP001163823">
    <property type="component" value="Chromosome 6"/>
</dbReference>
<dbReference type="InterPro" id="IPR036396">
    <property type="entry name" value="Cyt_P450_sf"/>
</dbReference>
<evidence type="ECO:0000256" key="3">
    <source>
        <dbReference type="ARBA" id="ARBA00022617"/>
    </source>
</evidence>
<dbReference type="PRINTS" id="PR00463">
    <property type="entry name" value="EP450I"/>
</dbReference>
<dbReference type="Gene3D" id="1.10.630.10">
    <property type="entry name" value="Cytochrome P450"/>
    <property type="match status" value="1"/>
</dbReference>
<dbReference type="InterPro" id="IPR001128">
    <property type="entry name" value="Cyt_P450"/>
</dbReference>
<comment type="caution">
    <text evidence="9">The sequence shown here is derived from an EMBL/GenBank/DDBJ whole genome shotgun (WGS) entry which is preliminary data.</text>
</comment>
<dbReference type="Pfam" id="PF00067">
    <property type="entry name" value="p450"/>
    <property type="match status" value="1"/>
</dbReference>
<keyword evidence="3" id="KW-0349">Heme</keyword>
<evidence type="ECO:0000256" key="8">
    <source>
        <dbReference type="ARBA" id="ARBA00023033"/>
    </source>
</evidence>
<proteinExistence type="inferred from homology"/>
<evidence type="ECO:0000313" key="10">
    <source>
        <dbReference type="Proteomes" id="UP001163823"/>
    </source>
</evidence>
<accession>A0AAD7LVA3</accession>
<keyword evidence="6" id="KW-0560">Oxidoreductase</keyword>
<name>A0AAD7LVA3_QUISA</name>
<dbReference type="SUPFAM" id="SSF48264">
    <property type="entry name" value="Cytochrome P450"/>
    <property type="match status" value="1"/>
</dbReference>
<gene>
    <name evidence="9" type="ORF">O6P43_014700</name>
</gene>
<keyword evidence="5" id="KW-0521">NADP</keyword>
<organism evidence="9 10">
    <name type="scientific">Quillaja saponaria</name>
    <name type="common">Soap bark tree</name>
    <dbReference type="NCBI Taxonomy" id="32244"/>
    <lineage>
        <taxon>Eukaryota</taxon>
        <taxon>Viridiplantae</taxon>
        <taxon>Streptophyta</taxon>
        <taxon>Embryophyta</taxon>
        <taxon>Tracheophyta</taxon>
        <taxon>Spermatophyta</taxon>
        <taxon>Magnoliopsida</taxon>
        <taxon>eudicotyledons</taxon>
        <taxon>Gunneridae</taxon>
        <taxon>Pentapetalae</taxon>
        <taxon>rosids</taxon>
        <taxon>fabids</taxon>
        <taxon>Fabales</taxon>
        <taxon>Quillajaceae</taxon>
        <taxon>Quillaja</taxon>
    </lineage>
</organism>
<sequence>MIPLGPKGWPILGALPLLGNMPHVTLAKLAEKFGSIMHLKLGTCSMVVASTPDSARAFLQTFDQNFSNRPTIAGATHLGYNSQDMVFSEYGPKWKLLRISNLHMFGGKAIENWAEVPAIEVGHMVRAMYESSKQGKPVVVGEVLVCAITNMVGQVLLSRRVFDTKGSGHGC</sequence>
<evidence type="ECO:0000256" key="2">
    <source>
        <dbReference type="ARBA" id="ARBA00010617"/>
    </source>
</evidence>
<dbReference type="GO" id="GO:0004497">
    <property type="term" value="F:monooxygenase activity"/>
    <property type="evidence" value="ECO:0007669"/>
    <property type="project" value="UniProtKB-KW"/>
</dbReference>
<dbReference type="EMBL" id="JARAOO010000006">
    <property type="protein sequence ID" value="KAJ7964974.1"/>
    <property type="molecule type" value="Genomic_DNA"/>
</dbReference>
<dbReference type="InterPro" id="IPR002401">
    <property type="entry name" value="Cyt_P450_E_grp-I"/>
</dbReference>
<dbReference type="PANTHER" id="PTHR47944">
    <property type="entry name" value="CYTOCHROME P450 98A9"/>
    <property type="match status" value="1"/>
</dbReference>
<evidence type="ECO:0000256" key="7">
    <source>
        <dbReference type="ARBA" id="ARBA00023004"/>
    </source>
</evidence>
<evidence type="ECO:0000256" key="6">
    <source>
        <dbReference type="ARBA" id="ARBA00023002"/>
    </source>
</evidence>
<keyword evidence="8" id="KW-0503">Monooxygenase</keyword>
<reference evidence="9" key="1">
    <citation type="journal article" date="2023" name="Science">
        <title>Elucidation of the pathway for biosynthesis of saponin adjuvants from the soapbark tree.</title>
        <authorList>
            <person name="Reed J."/>
            <person name="Orme A."/>
            <person name="El-Demerdash A."/>
            <person name="Owen C."/>
            <person name="Martin L.B.B."/>
            <person name="Misra R.C."/>
            <person name="Kikuchi S."/>
            <person name="Rejzek M."/>
            <person name="Martin A.C."/>
            <person name="Harkess A."/>
            <person name="Leebens-Mack J."/>
            <person name="Louveau T."/>
            <person name="Stephenson M.J."/>
            <person name="Osbourn A."/>
        </authorList>
    </citation>
    <scope>NUCLEOTIDE SEQUENCE</scope>
    <source>
        <strain evidence="9">S10</strain>
    </source>
</reference>
<evidence type="ECO:0000256" key="4">
    <source>
        <dbReference type="ARBA" id="ARBA00022723"/>
    </source>
</evidence>
<keyword evidence="7" id="KW-0408">Iron</keyword>
<dbReference type="GO" id="GO:0020037">
    <property type="term" value="F:heme binding"/>
    <property type="evidence" value="ECO:0007669"/>
    <property type="project" value="InterPro"/>
</dbReference>
<dbReference type="PANTHER" id="PTHR47944:SF18">
    <property type="entry name" value="FLAVONOID 3'-MONOOXYGENASE"/>
    <property type="match status" value="1"/>
</dbReference>
<evidence type="ECO:0000313" key="9">
    <source>
        <dbReference type="EMBL" id="KAJ7964974.1"/>
    </source>
</evidence>
<protein>
    <submittedName>
        <fullName evidence="9">Flavonoid 3'5'-hydroxylase</fullName>
    </submittedName>
</protein>
<comment type="cofactor">
    <cofactor evidence="1">
        <name>heme</name>
        <dbReference type="ChEBI" id="CHEBI:30413"/>
    </cofactor>
</comment>
<evidence type="ECO:0000256" key="1">
    <source>
        <dbReference type="ARBA" id="ARBA00001971"/>
    </source>
</evidence>
<comment type="similarity">
    <text evidence="2">Belongs to the cytochrome P450 family.</text>
</comment>
<dbReference type="AlphaFoldDB" id="A0AAD7LVA3"/>
<keyword evidence="4" id="KW-0479">Metal-binding</keyword>